<dbReference type="InterPro" id="IPR001310">
    <property type="entry name" value="Histidine_triad_HIT"/>
</dbReference>
<evidence type="ECO:0000256" key="1">
    <source>
        <dbReference type="PIRSR" id="PIRSR601310-1"/>
    </source>
</evidence>
<dbReference type="InterPro" id="IPR036265">
    <property type="entry name" value="HIT-like_sf"/>
</dbReference>
<dbReference type="RefSeq" id="WP_274374439.1">
    <property type="nucleotide sequence ID" value="NZ_CP072943.1"/>
</dbReference>
<evidence type="ECO:0000256" key="3">
    <source>
        <dbReference type="PROSITE-ProRule" id="PRU00464"/>
    </source>
</evidence>
<dbReference type="Gene3D" id="3.30.428.10">
    <property type="entry name" value="HIT-like"/>
    <property type="match status" value="1"/>
</dbReference>
<dbReference type="SUPFAM" id="SSF54197">
    <property type="entry name" value="HIT-like"/>
    <property type="match status" value="1"/>
</dbReference>
<dbReference type="InterPro" id="IPR011146">
    <property type="entry name" value="HIT-like"/>
</dbReference>
<organism evidence="5 6">
    <name type="scientific">Aminithiophilus ramosus</name>
    <dbReference type="NCBI Taxonomy" id="3029084"/>
    <lineage>
        <taxon>Bacteria</taxon>
        <taxon>Thermotogati</taxon>
        <taxon>Synergistota</taxon>
        <taxon>Synergistia</taxon>
        <taxon>Synergistales</taxon>
        <taxon>Aminithiophilaceae</taxon>
        <taxon>Aminithiophilus</taxon>
    </lineage>
</organism>
<dbReference type="PANTHER" id="PTHR23089">
    <property type="entry name" value="HISTIDINE TRIAD HIT PROTEIN"/>
    <property type="match status" value="1"/>
</dbReference>
<dbReference type="PRINTS" id="PR00332">
    <property type="entry name" value="HISTRIAD"/>
</dbReference>
<dbReference type="Proteomes" id="UP000671879">
    <property type="component" value="Chromosome"/>
</dbReference>
<accession>A0A9Q7APZ7</accession>
<dbReference type="GO" id="GO:0003824">
    <property type="term" value="F:catalytic activity"/>
    <property type="evidence" value="ECO:0007669"/>
    <property type="project" value="InterPro"/>
</dbReference>
<feature type="domain" description="HIT" evidence="4">
    <location>
        <begin position="5"/>
        <end position="112"/>
    </location>
</feature>
<dbReference type="Pfam" id="PF01230">
    <property type="entry name" value="HIT"/>
    <property type="match status" value="1"/>
</dbReference>
<dbReference type="AlphaFoldDB" id="A0A9Q7APZ7"/>
<feature type="short sequence motif" description="Histidine triad motif" evidence="2 3">
    <location>
        <begin position="96"/>
        <end position="100"/>
    </location>
</feature>
<name>A0A9Q7APZ7_9BACT</name>
<evidence type="ECO:0000313" key="5">
    <source>
        <dbReference type="EMBL" id="QTX33163.1"/>
    </source>
</evidence>
<reference evidence="6" key="1">
    <citation type="submission" date="2021-04" db="EMBL/GenBank/DDBJ databases">
        <title>A novel Synergistetes isolate from a pyrite-forming mixed culture.</title>
        <authorList>
            <person name="Bunk B."/>
            <person name="Sproer C."/>
            <person name="Spring S."/>
            <person name="Pester M."/>
        </authorList>
    </citation>
    <scope>NUCLEOTIDE SEQUENCE [LARGE SCALE GENOMIC DNA]</scope>
    <source>
        <strain evidence="6">J.5.4.2-T.3.5.2</strain>
    </source>
</reference>
<dbReference type="KEGG" id="aram:KAR29_04495"/>
<gene>
    <name evidence="5" type="ORF">KAR29_04495</name>
</gene>
<dbReference type="InterPro" id="IPR019808">
    <property type="entry name" value="Histidine_triad_CS"/>
</dbReference>
<dbReference type="PROSITE" id="PS00892">
    <property type="entry name" value="HIT_1"/>
    <property type="match status" value="1"/>
</dbReference>
<dbReference type="PROSITE" id="PS51084">
    <property type="entry name" value="HIT_2"/>
    <property type="match status" value="1"/>
</dbReference>
<evidence type="ECO:0000256" key="2">
    <source>
        <dbReference type="PIRSR" id="PIRSR601310-3"/>
    </source>
</evidence>
<dbReference type="EMBL" id="CP072943">
    <property type="protein sequence ID" value="QTX33163.1"/>
    <property type="molecule type" value="Genomic_DNA"/>
</dbReference>
<feature type="active site" description="Tele-AMP-histidine intermediate" evidence="1">
    <location>
        <position position="98"/>
    </location>
</feature>
<protein>
    <submittedName>
        <fullName evidence="5">HIT domain-containing protein</fullName>
    </submittedName>
</protein>
<keyword evidence="6" id="KW-1185">Reference proteome</keyword>
<proteinExistence type="predicted"/>
<sequence length="112" mass="12346">MESCVFCQIAEGRLPAEIYYEDEEVLILRDVAPQAPIHLLVIPRRHVASASEVDDGRIWSTVMTAAVAAAHRLGLVEKGFRLVVNSGEEAGQTIPHLHVHLLAGRSFRWPPG</sequence>
<evidence type="ECO:0000259" key="4">
    <source>
        <dbReference type="PROSITE" id="PS51084"/>
    </source>
</evidence>
<evidence type="ECO:0000313" key="6">
    <source>
        <dbReference type="Proteomes" id="UP000671879"/>
    </source>
</evidence>